<dbReference type="AlphaFoldDB" id="A0A074ZRL9"/>
<dbReference type="RefSeq" id="XP_009166552.1">
    <property type="nucleotide sequence ID" value="XM_009168288.1"/>
</dbReference>
<dbReference type="KEGG" id="ovi:T265_03741"/>
<dbReference type="CTD" id="20317928"/>
<organism evidence="1 2">
    <name type="scientific">Opisthorchis viverrini</name>
    <name type="common">Southeast Asian liver fluke</name>
    <dbReference type="NCBI Taxonomy" id="6198"/>
    <lineage>
        <taxon>Eukaryota</taxon>
        <taxon>Metazoa</taxon>
        <taxon>Spiralia</taxon>
        <taxon>Lophotrochozoa</taxon>
        <taxon>Platyhelminthes</taxon>
        <taxon>Trematoda</taxon>
        <taxon>Digenea</taxon>
        <taxon>Opisthorchiida</taxon>
        <taxon>Opisthorchiata</taxon>
        <taxon>Opisthorchiidae</taxon>
        <taxon>Opisthorchis</taxon>
    </lineage>
</organism>
<accession>A0A074ZRL9</accession>
<keyword evidence="2" id="KW-1185">Reference proteome</keyword>
<evidence type="ECO:0000313" key="2">
    <source>
        <dbReference type="Proteomes" id="UP000054324"/>
    </source>
</evidence>
<name>A0A074ZRL9_OPIVI</name>
<dbReference type="GeneID" id="20317928"/>
<protein>
    <submittedName>
        <fullName evidence="1">Uncharacterized protein</fullName>
    </submittedName>
</protein>
<proteinExistence type="predicted"/>
<gene>
    <name evidence="1" type="ORF">T265_03741</name>
</gene>
<evidence type="ECO:0000313" key="1">
    <source>
        <dbReference type="EMBL" id="KER29726.1"/>
    </source>
</evidence>
<reference evidence="1 2" key="1">
    <citation type="submission" date="2013-11" db="EMBL/GenBank/DDBJ databases">
        <title>Opisthorchis viverrini - life in the bile duct.</title>
        <authorList>
            <person name="Young N.D."/>
            <person name="Nagarajan N."/>
            <person name="Lin S.J."/>
            <person name="Korhonen P.K."/>
            <person name="Jex A.R."/>
            <person name="Hall R.S."/>
            <person name="Safavi-Hemami H."/>
            <person name="Kaewkong W."/>
            <person name="Bertrand D."/>
            <person name="Gao S."/>
            <person name="Seet Q."/>
            <person name="Wongkham S."/>
            <person name="Teh B.T."/>
            <person name="Wongkham C."/>
            <person name="Intapan P.M."/>
            <person name="Maleewong W."/>
            <person name="Yang X."/>
            <person name="Hu M."/>
            <person name="Wang Z."/>
            <person name="Hofmann A."/>
            <person name="Sternberg P.W."/>
            <person name="Tan P."/>
            <person name="Wang J."/>
            <person name="Gasser R.B."/>
        </authorList>
    </citation>
    <scope>NUCLEOTIDE SEQUENCE [LARGE SCALE GENOMIC DNA]</scope>
</reference>
<dbReference type="Proteomes" id="UP000054324">
    <property type="component" value="Unassembled WGS sequence"/>
</dbReference>
<dbReference type="EMBL" id="KL596673">
    <property type="protein sequence ID" value="KER29726.1"/>
    <property type="molecule type" value="Genomic_DNA"/>
</dbReference>
<sequence length="74" mass="8005">MSVAVDEDKRGESATSKVPIAAVFRSSTMGDAARCGNAFSCAMRTRTAYRSIKCDRPGAETRVANIHHSQQGTW</sequence>